<accession>A0A0A9HK48</accession>
<protein>
    <submittedName>
        <fullName evidence="1">Uncharacterized protein</fullName>
    </submittedName>
</protein>
<evidence type="ECO:0000313" key="1">
    <source>
        <dbReference type="EMBL" id="JAE33278.1"/>
    </source>
</evidence>
<name>A0A0A9HK48_ARUDO</name>
<reference evidence="1" key="2">
    <citation type="journal article" date="2015" name="Data Brief">
        <title>Shoot transcriptome of the giant reed, Arundo donax.</title>
        <authorList>
            <person name="Barrero R.A."/>
            <person name="Guerrero F.D."/>
            <person name="Moolhuijzen P."/>
            <person name="Goolsby J.A."/>
            <person name="Tidwell J."/>
            <person name="Bellgard S.E."/>
            <person name="Bellgard M.I."/>
        </authorList>
    </citation>
    <scope>NUCLEOTIDE SEQUENCE</scope>
    <source>
        <tissue evidence="1">Shoot tissue taken approximately 20 cm above the soil surface</tissue>
    </source>
</reference>
<dbReference type="AlphaFoldDB" id="A0A0A9HK48"/>
<proteinExistence type="predicted"/>
<reference evidence="1" key="1">
    <citation type="submission" date="2014-09" db="EMBL/GenBank/DDBJ databases">
        <authorList>
            <person name="Magalhaes I.L.F."/>
            <person name="Oliveira U."/>
            <person name="Santos F.R."/>
            <person name="Vidigal T.H.D.A."/>
            <person name="Brescovit A.D."/>
            <person name="Santos A.J."/>
        </authorList>
    </citation>
    <scope>NUCLEOTIDE SEQUENCE</scope>
    <source>
        <tissue evidence="1">Shoot tissue taken approximately 20 cm above the soil surface</tissue>
    </source>
</reference>
<sequence>MVVEPYPGPVIELGGFSQIIIPRLS</sequence>
<dbReference type="EMBL" id="GBRH01164618">
    <property type="protein sequence ID" value="JAE33278.1"/>
    <property type="molecule type" value="Transcribed_RNA"/>
</dbReference>
<organism evidence="1">
    <name type="scientific">Arundo donax</name>
    <name type="common">Giant reed</name>
    <name type="synonym">Donax arundinaceus</name>
    <dbReference type="NCBI Taxonomy" id="35708"/>
    <lineage>
        <taxon>Eukaryota</taxon>
        <taxon>Viridiplantae</taxon>
        <taxon>Streptophyta</taxon>
        <taxon>Embryophyta</taxon>
        <taxon>Tracheophyta</taxon>
        <taxon>Spermatophyta</taxon>
        <taxon>Magnoliopsida</taxon>
        <taxon>Liliopsida</taxon>
        <taxon>Poales</taxon>
        <taxon>Poaceae</taxon>
        <taxon>PACMAD clade</taxon>
        <taxon>Arundinoideae</taxon>
        <taxon>Arundineae</taxon>
        <taxon>Arundo</taxon>
    </lineage>
</organism>